<keyword evidence="5" id="KW-0460">Magnesium</keyword>
<keyword evidence="4 9" id="KW-0378">Hydrolase</keyword>
<comment type="cofactor">
    <cofactor evidence="1">
        <name>Mn(2+)</name>
        <dbReference type="ChEBI" id="CHEBI:29035"/>
    </cofactor>
</comment>
<dbReference type="AlphaFoldDB" id="A0A512BMU3"/>
<dbReference type="PANTHER" id="PTHR12318:SF0">
    <property type="entry name" value="ACYL-COENZYME A DIPHOSPHATASE NUDT19"/>
    <property type="match status" value="1"/>
</dbReference>
<evidence type="ECO:0000259" key="8">
    <source>
        <dbReference type="PROSITE" id="PS51462"/>
    </source>
</evidence>
<accession>A0A512BMU3</accession>
<dbReference type="CDD" id="cd18870">
    <property type="entry name" value="NUDIX_AcylCoAdiphos_Nudt19"/>
    <property type="match status" value="1"/>
</dbReference>
<comment type="caution">
    <text evidence="9">The sequence shown here is derived from an EMBL/GenBank/DDBJ whole genome shotgun (WGS) entry which is preliminary data.</text>
</comment>
<proteinExistence type="predicted"/>
<dbReference type="InterPro" id="IPR000086">
    <property type="entry name" value="NUDIX_hydrolase_dom"/>
</dbReference>
<sequence length="249" mass="27819">MTETGVLEELNRIASEERDPKAPKLRPADAATLIVIDRRGRNPKVLMGKRHEGHRFMPGKFVFPGGRIEAPDRSMPVMGTLHPRAEQTLMARVSRPSVQRSRALALAAIRETFEETGILLGTKEYGPPETTPPGTWEAFKQHGVFPDLEGLQVVGRAITPPGRVKRFDTRFFAIDRTAIAGEVEGIVGPDSELVEVAWVTFAQARTFDLHHITDTILSDLEARISNGFAHELPVPFYHRKNGRFVRELL</sequence>
<keyword evidence="10" id="KW-1185">Reference proteome</keyword>
<dbReference type="OrthoDB" id="9805905at2"/>
<dbReference type="RefSeq" id="WP_114185398.1">
    <property type="nucleotide sequence ID" value="NZ_BJYU01000008.1"/>
</dbReference>
<dbReference type="EMBL" id="BJYU01000008">
    <property type="protein sequence ID" value="GEO13273.1"/>
    <property type="molecule type" value="Genomic_DNA"/>
</dbReference>
<name>A0A512BMU3_9HYPH</name>
<protein>
    <submittedName>
        <fullName evidence="9">NUDIX hydrolase</fullName>
    </submittedName>
</protein>
<dbReference type="InterPro" id="IPR015797">
    <property type="entry name" value="NUDIX_hydrolase-like_dom_sf"/>
</dbReference>
<dbReference type="Gene3D" id="3.90.79.10">
    <property type="entry name" value="Nucleoside Triphosphate Pyrophosphohydrolase"/>
    <property type="match status" value="1"/>
</dbReference>
<evidence type="ECO:0000256" key="4">
    <source>
        <dbReference type="ARBA" id="ARBA00022801"/>
    </source>
</evidence>
<feature type="domain" description="Nudix hydrolase" evidence="8">
    <location>
        <begin position="27"/>
        <end position="222"/>
    </location>
</feature>
<dbReference type="GO" id="GO:0046872">
    <property type="term" value="F:metal ion binding"/>
    <property type="evidence" value="ECO:0007669"/>
    <property type="project" value="UniProtKB-KW"/>
</dbReference>
<organism evidence="9 10">
    <name type="scientific">Microvirga aerophila</name>
    <dbReference type="NCBI Taxonomy" id="670291"/>
    <lineage>
        <taxon>Bacteria</taxon>
        <taxon>Pseudomonadati</taxon>
        <taxon>Pseudomonadota</taxon>
        <taxon>Alphaproteobacteria</taxon>
        <taxon>Hyphomicrobiales</taxon>
        <taxon>Methylobacteriaceae</taxon>
        <taxon>Microvirga</taxon>
    </lineage>
</organism>
<evidence type="ECO:0000256" key="7">
    <source>
        <dbReference type="SAM" id="MobiDB-lite"/>
    </source>
</evidence>
<feature type="compositionally biased region" description="Basic and acidic residues" evidence="7">
    <location>
        <begin position="9"/>
        <end position="22"/>
    </location>
</feature>
<dbReference type="SUPFAM" id="SSF55811">
    <property type="entry name" value="Nudix"/>
    <property type="match status" value="1"/>
</dbReference>
<dbReference type="Proteomes" id="UP000321085">
    <property type="component" value="Unassembled WGS sequence"/>
</dbReference>
<keyword evidence="3" id="KW-0479">Metal-binding</keyword>
<evidence type="ECO:0000256" key="2">
    <source>
        <dbReference type="ARBA" id="ARBA00001946"/>
    </source>
</evidence>
<feature type="region of interest" description="Disordered" evidence="7">
    <location>
        <begin position="1"/>
        <end position="25"/>
    </location>
</feature>
<dbReference type="PANTHER" id="PTHR12318">
    <property type="entry name" value="TESTOSTERONE-REGULATED PROTEIN RP2"/>
    <property type="match status" value="1"/>
</dbReference>
<evidence type="ECO:0000313" key="9">
    <source>
        <dbReference type="EMBL" id="GEO13273.1"/>
    </source>
</evidence>
<reference evidence="9 10" key="1">
    <citation type="submission" date="2019-07" db="EMBL/GenBank/DDBJ databases">
        <title>Whole genome shotgun sequence of Microvirga aerophila NBRC 106136.</title>
        <authorList>
            <person name="Hosoyama A."/>
            <person name="Uohara A."/>
            <person name="Ohji S."/>
            <person name="Ichikawa N."/>
        </authorList>
    </citation>
    <scope>NUCLEOTIDE SEQUENCE [LARGE SCALE GENOMIC DNA]</scope>
    <source>
        <strain evidence="9 10">NBRC 106136</strain>
    </source>
</reference>
<comment type="cofactor">
    <cofactor evidence="2">
        <name>Mg(2+)</name>
        <dbReference type="ChEBI" id="CHEBI:18420"/>
    </cofactor>
</comment>
<keyword evidence="6" id="KW-0464">Manganese</keyword>
<evidence type="ECO:0000313" key="10">
    <source>
        <dbReference type="Proteomes" id="UP000321085"/>
    </source>
</evidence>
<evidence type="ECO:0000256" key="6">
    <source>
        <dbReference type="ARBA" id="ARBA00023211"/>
    </source>
</evidence>
<dbReference type="GO" id="GO:0016818">
    <property type="term" value="F:hydrolase activity, acting on acid anhydrides, in phosphorus-containing anhydrides"/>
    <property type="evidence" value="ECO:0007669"/>
    <property type="project" value="InterPro"/>
</dbReference>
<evidence type="ECO:0000256" key="3">
    <source>
        <dbReference type="ARBA" id="ARBA00022723"/>
    </source>
</evidence>
<gene>
    <name evidence="9" type="ORF">MAE02_09690</name>
</gene>
<evidence type="ECO:0000256" key="1">
    <source>
        <dbReference type="ARBA" id="ARBA00001936"/>
    </source>
</evidence>
<dbReference type="PROSITE" id="PS51462">
    <property type="entry name" value="NUDIX"/>
    <property type="match status" value="1"/>
</dbReference>
<dbReference type="InterPro" id="IPR039121">
    <property type="entry name" value="NUDT19"/>
</dbReference>
<evidence type="ECO:0000256" key="5">
    <source>
        <dbReference type="ARBA" id="ARBA00022842"/>
    </source>
</evidence>